<feature type="region of interest" description="Disordered" evidence="1">
    <location>
        <begin position="1"/>
        <end position="24"/>
    </location>
</feature>
<accession>A0A016SMN5</accession>
<dbReference type="Gene3D" id="3.60.10.10">
    <property type="entry name" value="Endonuclease/exonuclease/phosphatase"/>
    <property type="match status" value="1"/>
</dbReference>
<dbReference type="OrthoDB" id="5860839at2759"/>
<evidence type="ECO:0000256" key="1">
    <source>
        <dbReference type="SAM" id="MobiDB-lite"/>
    </source>
</evidence>
<dbReference type="InterPro" id="IPR036691">
    <property type="entry name" value="Endo/exonu/phosph_ase_sf"/>
</dbReference>
<proteinExistence type="predicted"/>
<evidence type="ECO:0000313" key="2">
    <source>
        <dbReference type="EMBL" id="EYB91554.1"/>
    </source>
</evidence>
<evidence type="ECO:0000313" key="3">
    <source>
        <dbReference type="Proteomes" id="UP000024635"/>
    </source>
</evidence>
<evidence type="ECO:0008006" key="4">
    <source>
        <dbReference type="Google" id="ProtNLM"/>
    </source>
</evidence>
<dbReference type="Proteomes" id="UP000024635">
    <property type="component" value="Unassembled WGS sequence"/>
</dbReference>
<keyword evidence="3" id="KW-1185">Reference proteome</keyword>
<organism evidence="2 3">
    <name type="scientific">Ancylostoma ceylanicum</name>
    <dbReference type="NCBI Taxonomy" id="53326"/>
    <lineage>
        <taxon>Eukaryota</taxon>
        <taxon>Metazoa</taxon>
        <taxon>Ecdysozoa</taxon>
        <taxon>Nematoda</taxon>
        <taxon>Chromadorea</taxon>
        <taxon>Rhabditida</taxon>
        <taxon>Rhabditina</taxon>
        <taxon>Rhabditomorpha</taxon>
        <taxon>Strongyloidea</taxon>
        <taxon>Ancylostomatidae</taxon>
        <taxon>Ancylostomatinae</taxon>
        <taxon>Ancylostoma</taxon>
    </lineage>
</organism>
<name>A0A016SMN5_9BILA</name>
<reference evidence="3" key="1">
    <citation type="journal article" date="2015" name="Nat. Genet.">
        <title>The genome and transcriptome of the zoonotic hookworm Ancylostoma ceylanicum identify infection-specific gene families.</title>
        <authorList>
            <person name="Schwarz E.M."/>
            <person name="Hu Y."/>
            <person name="Antoshechkin I."/>
            <person name="Miller M.M."/>
            <person name="Sternberg P.W."/>
            <person name="Aroian R.V."/>
        </authorList>
    </citation>
    <scope>NUCLEOTIDE SEQUENCE</scope>
    <source>
        <strain evidence="3">HY135</strain>
    </source>
</reference>
<dbReference type="SUPFAM" id="SSF56219">
    <property type="entry name" value="DNase I-like"/>
    <property type="match status" value="1"/>
</dbReference>
<gene>
    <name evidence="2" type="primary">Acey_s0204.g1870</name>
    <name evidence="2" type="ORF">Y032_0204g1870</name>
</gene>
<dbReference type="EMBL" id="JARK01001540">
    <property type="protein sequence ID" value="EYB91554.1"/>
    <property type="molecule type" value="Genomic_DNA"/>
</dbReference>
<dbReference type="AlphaFoldDB" id="A0A016SMN5"/>
<protein>
    <recommendedName>
        <fullName evidence="4">Endonuclease/exonuclease/phosphatase domain-containing protein</fullName>
    </recommendedName>
</protein>
<comment type="caution">
    <text evidence="2">The sequence shown here is derived from an EMBL/GenBank/DDBJ whole genome shotgun (WGS) entry which is preliminary data.</text>
</comment>
<sequence>MGGFNARVGPRKDGEVFIGPNSAQQRSEAEERLANFCETHHPFHGNSQFVKNPAMRWTHVSLNGQHYHELDHILRNKRVITDVGVVPSFKMGSDHRLLRARLHFDQGQACLLRIRSGRPRPTVIDEEVIGTVAEKEVFEMVDDVNEDYTRLVGTIIKIRNECRAEAPNHALRRISGSTRALLEKRRHMVGQANHVEYAVLSRLCRKRLAEDHANLVRSRLLDAAHRKRSLKMEKRALAEHRLSIPCLKAQDGSRCSTRPEMENVMANFNTALYRSESGQTTTVLSPGKEVPPFLTSEVRHAIETMPRGKAPSVDGITMELLQACGPELYTALTRRFSLYLAKCEVPVACKQSSTILLFKSVTKKTQKELPSHHATASTIQGFHALHHDSHTKGTG</sequence>